<protein>
    <recommendedName>
        <fullName evidence="2">PIN domain-containing protein</fullName>
    </recommendedName>
</protein>
<proteinExistence type="predicted"/>
<name>A0A644XUA6_9ZZZZ</name>
<dbReference type="EMBL" id="VSSQ01003158">
    <property type="protein sequence ID" value="MPM19341.1"/>
    <property type="molecule type" value="Genomic_DNA"/>
</dbReference>
<evidence type="ECO:0000313" key="1">
    <source>
        <dbReference type="EMBL" id="MPM19341.1"/>
    </source>
</evidence>
<organism evidence="1">
    <name type="scientific">bioreactor metagenome</name>
    <dbReference type="NCBI Taxonomy" id="1076179"/>
    <lineage>
        <taxon>unclassified sequences</taxon>
        <taxon>metagenomes</taxon>
        <taxon>ecological metagenomes</taxon>
    </lineage>
</organism>
<dbReference type="InterPro" id="IPR021799">
    <property type="entry name" value="PIN-like_prokaryotic"/>
</dbReference>
<dbReference type="SUPFAM" id="SSF88723">
    <property type="entry name" value="PIN domain-like"/>
    <property type="match status" value="1"/>
</dbReference>
<gene>
    <name evidence="1" type="ORF">SDC9_65764</name>
</gene>
<reference evidence="1" key="1">
    <citation type="submission" date="2019-08" db="EMBL/GenBank/DDBJ databases">
        <authorList>
            <person name="Kucharzyk K."/>
            <person name="Murdoch R.W."/>
            <person name="Higgins S."/>
            <person name="Loffler F."/>
        </authorList>
    </citation>
    <scope>NUCLEOTIDE SEQUENCE</scope>
</reference>
<comment type="caution">
    <text evidence="1">The sequence shown here is derived from an EMBL/GenBank/DDBJ whole genome shotgun (WGS) entry which is preliminary data.</text>
</comment>
<dbReference type="Pfam" id="PF11848">
    <property type="entry name" value="DUF3368"/>
    <property type="match status" value="1"/>
</dbReference>
<sequence length="174" mass="19754">MLTDPIFFDTDCISAFFWVDQENILQTLYHDRLVIPYETYSELSKVLRLKSRADAMLASKQIQLENILIGSPEFALFNELTNPQVGQKAIGSGEAACIALSYFYNGTLASNNMRDVAEFVKKFGLPHITTASILKEALSQRLITEQQGNSVWTNMLSKRRKLPYSTFSEYLHNS</sequence>
<accession>A0A644XUA6</accession>
<evidence type="ECO:0008006" key="2">
    <source>
        <dbReference type="Google" id="ProtNLM"/>
    </source>
</evidence>
<dbReference type="InterPro" id="IPR029060">
    <property type="entry name" value="PIN-like_dom_sf"/>
</dbReference>
<dbReference type="AlphaFoldDB" id="A0A644XUA6"/>